<feature type="region of interest" description="Disordered" evidence="1">
    <location>
        <begin position="570"/>
        <end position="734"/>
    </location>
</feature>
<evidence type="ECO:0000313" key="3">
    <source>
        <dbReference type="Proteomes" id="UP001565368"/>
    </source>
</evidence>
<feature type="compositionally biased region" description="Low complexity" evidence="1">
    <location>
        <begin position="706"/>
        <end position="726"/>
    </location>
</feature>
<feature type="compositionally biased region" description="Low complexity" evidence="1">
    <location>
        <begin position="336"/>
        <end position="356"/>
    </location>
</feature>
<dbReference type="RefSeq" id="XP_069212577.1">
    <property type="nucleotide sequence ID" value="XM_069349033.1"/>
</dbReference>
<sequence length="1192" mass="129266">MSPSALPRELVFHLSSHLVTLDQAADAIEEHILFRRSKGDNLYDISVSLTELERRLPRLSPSIRHAQYVTNIPPPADLTPPAASSSNTHSASPATILAHLVSKPTPSVQQMREVVLEYVITRETRLRERKYGRGGKGTLGRDGFEELSARITEIEEGLRGKGQLAGPRGVVQATPVASDEELDEERQIALALLLSLRMLLSYFTLADLARQLLRQTPTDAERTLVQHLRRRVAGEGRFGVGKELEYVEGLTLNRRPALRPAFHSARARAHLPLRAMYAVPLPAPSKSACLKLLTAFVRDIEQAGPGAAVSYMQRGPSYGVSSERQAGAFRNRKGSPRTTGGSPVSPSSPTLGGSSPVKSSHLPLPSDPTPIASYAQELLSEWLMREKREYMLKNKWVKTGREQLGKDLGDIETSLCMASKGMPSKHAQSLLPTFLYLRRTFALPASPLPRAITDTYLDMIPSLPDPDFIPLREPTVSSTTAALYVNPRLDDGSALEAVEELLETEREKGITAGVSEEKTIAWLQGLVDQVEKRFPDGSYEAVFERARHLAVHPRVWPDLDPSSVFRVNRTSELSSPSTAGHRRSKSSAVPSTYMVEDDFEPPQGIRSPSKSHARSASLPMNSRTSHSDEVHDTRQVIATSRMLAAATSQSSPASRDRPPSQDRFVHEEPHVPQPDRPDTPDSSVPSEKVYDTDTDSDSVDSEFARRVAPLPRLPAASLGLSASTSSIVRNKPPPTLNLVVPGPDLGFSFDVDELLPSIKSPISPPQPTSGTGSGSVSTPQTAGSSGGWWDVVSPMTSNSPQVPKPWGGANGASPNRSSASSLPPGAEPAAAKMLFTSEASPDKGTFQTSQVAPIDLSSDTVTPQITPKTTPIARHAPHFDKDVPPVPSFEETERPVTPPLQQHTYRGQPDEFGVSLDSPEQSSESHYTALGVSPPEHMPSATATWHARPAAPLAQPPPRSNTYGSLTGVRPPPVPTMIDRPNFPAPGSAPISPVKSYALPGSPSKLAPRDVAYSPRESTFTNRESTFAAPFARNDMSYSPRESTFFGTAPSRPDSGYSAQSPREQSFLHRGPGFSPRESTFSRELPPVVPPRDGVPVMAPREAPPVIHTHIAHPHAHHQSQPSGSAVKSKMNTFGRSMGHLVMPRNRADKDKELPVSAAMRKPEPPGAVTNNPGRWNRDMVIGIMGPPAERR</sequence>
<feature type="compositionally biased region" description="Low complexity" evidence="1">
    <location>
        <begin position="768"/>
        <end position="781"/>
    </location>
</feature>
<name>A0ABR3QD56_9TREE</name>
<comment type="caution">
    <text evidence="2">The sequence shown here is derived from an EMBL/GenBank/DDBJ whole genome shotgun (WGS) entry which is preliminary data.</text>
</comment>
<feature type="region of interest" description="Disordered" evidence="1">
    <location>
        <begin position="756"/>
        <end position="989"/>
    </location>
</feature>
<protein>
    <recommendedName>
        <fullName evidence="4">Proteophosphoglycan ppg4</fullName>
    </recommendedName>
</protein>
<evidence type="ECO:0000256" key="1">
    <source>
        <dbReference type="SAM" id="MobiDB-lite"/>
    </source>
</evidence>
<reference evidence="2 3" key="1">
    <citation type="submission" date="2023-08" db="EMBL/GenBank/DDBJ databases">
        <title>Annotated Genome Sequence of Vanrija albida AlHP1.</title>
        <authorList>
            <person name="Herzog R."/>
        </authorList>
    </citation>
    <scope>NUCLEOTIDE SEQUENCE [LARGE SCALE GENOMIC DNA]</scope>
    <source>
        <strain evidence="2 3">AlHP1</strain>
    </source>
</reference>
<dbReference type="GeneID" id="95981423"/>
<feature type="compositionally biased region" description="Basic and acidic residues" evidence="1">
    <location>
        <begin position="654"/>
        <end position="679"/>
    </location>
</feature>
<evidence type="ECO:0000313" key="2">
    <source>
        <dbReference type="EMBL" id="KAL1412633.1"/>
    </source>
</evidence>
<proteinExistence type="predicted"/>
<dbReference type="Proteomes" id="UP001565368">
    <property type="component" value="Unassembled WGS sequence"/>
</dbReference>
<evidence type="ECO:0008006" key="4">
    <source>
        <dbReference type="Google" id="ProtNLM"/>
    </source>
</evidence>
<accession>A0ABR3QD56</accession>
<feature type="compositionally biased region" description="Polar residues" evidence="1">
    <location>
        <begin position="812"/>
        <end position="821"/>
    </location>
</feature>
<gene>
    <name evidence="2" type="ORF">Q8F55_000380</name>
</gene>
<keyword evidence="3" id="KW-1185">Reference proteome</keyword>
<feature type="compositionally biased region" description="Polar residues" evidence="1">
    <location>
        <begin position="845"/>
        <end position="869"/>
    </location>
</feature>
<feature type="compositionally biased region" description="Basic and acidic residues" evidence="1">
    <location>
        <begin position="625"/>
        <end position="634"/>
    </location>
</feature>
<feature type="region of interest" description="Disordered" evidence="1">
    <location>
        <begin position="1156"/>
        <end position="1192"/>
    </location>
</feature>
<dbReference type="EMBL" id="JBBXJM010000001">
    <property type="protein sequence ID" value="KAL1412633.1"/>
    <property type="molecule type" value="Genomic_DNA"/>
</dbReference>
<feature type="region of interest" description="Disordered" evidence="1">
    <location>
        <begin position="1039"/>
        <end position="1090"/>
    </location>
</feature>
<organism evidence="2 3">
    <name type="scientific">Vanrija albida</name>
    <dbReference type="NCBI Taxonomy" id="181172"/>
    <lineage>
        <taxon>Eukaryota</taxon>
        <taxon>Fungi</taxon>
        <taxon>Dikarya</taxon>
        <taxon>Basidiomycota</taxon>
        <taxon>Agaricomycotina</taxon>
        <taxon>Tremellomycetes</taxon>
        <taxon>Trichosporonales</taxon>
        <taxon>Trichosporonaceae</taxon>
        <taxon>Vanrija</taxon>
    </lineage>
</organism>
<feature type="region of interest" description="Disordered" evidence="1">
    <location>
        <begin position="319"/>
        <end position="365"/>
    </location>
</feature>